<reference evidence="3" key="1">
    <citation type="submission" date="2025-08" db="UniProtKB">
        <authorList>
            <consortium name="Ensembl"/>
        </authorList>
    </citation>
    <scope>IDENTIFICATION</scope>
</reference>
<proteinExistence type="predicted"/>
<dbReference type="InterPro" id="IPR001254">
    <property type="entry name" value="Trypsin_dom"/>
</dbReference>
<evidence type="ECO:0000256" key="1">
    <source>
        <dbReference type="ARBA" id="ARBA00023157"/>
    </source>
</evidence>
<sequence>MLKYVRNHVILECGKSSEAPRTRIVGGADAVNGAWPWQVSLQIHGQHICGGSIISPYWILSAAHCFQE</sequence>
<dbReference type="GO" id="GO:0004252">
    <property type="term" value="F:serine-type endopeptidase activity"/>
    <property type="evidence" value="ECO:0007669"/>
    <property type="project" value="InterPro"/>
</dbReference>
<organism evidence="3 4">
    <name type="scientific">Seriola lalandi dorsalis</name>
    <dbReference type="NCBI Taxonomy" id="1841481"/>
    <lineage>
        <taxon>Eukaryota</taxon>
        <taxon>Metazoa</taxon>
        <taxon>Chordata</taxon>
        <taxon>Craniata</taxon>
        <taxon>Vertebrata</taxon>
        <taxon>Euteleostomi</taxon>
        <taxon>Actinopterygii</taxon>
        <taxon>Neopterygii</taxon>
        <taxon>Teleostei</taxon>
        <taxon>Neoteleostei</taxon>
        <taxon>Acanthomorphata</taxon>
        <taxon>Carangaria</taxon>
        <taxon>Carangiformes</taxon>
        <taxon>Carangidae</taxon>
        <taxon>Seriola</taxon>
    </lineage>
</organism>
<dbReference type="InterPro" id="IPR043504">
    <property type="entry name" value="Peptidase_S1_PA_chymotrypsin"/>
</dbReference>
<evidence type="ECO:0000259" key="2">
    <source>
        <dbReference type="PROSITE" id="PS50240"/>
    </source>
</evidence>
<dbReference type="Ensembl" id="ENSSLDT00000015380.1">
    <property type="protein sequence ID" value="ENSSLDP00000014812.1"/>
    <property type="gene ID" value="ENSSLDG00000011827.1"/>
</dbReference>
<dbReference type="Pfam" id="PF00089">
    <property type="entry name" value="Trypsin"/>
    <property type="match status" value="1"/>
</dbReference>
<keyword evidence="4" id="KW-1185">Reference proteome</keyword>
<dbReference type="GO" id="GO:0006508">
    <property type="term" value="P:proteolysis"/>
    <property type="evidence" value="ECO:0007669"/>
    <property type="project" value="InterPro"/>
</dbReference>
<dbReference type="SUPFAM" id="SSF50494">
    <property type="entry name" value="Trypsin-like serine proteases"/>
    <property type="match status" value="1"/>
</dbReference>
<feature type="domain" description="Peptidase S1" evidence="2">
    <location>
        <begin position="24"/>
        <end position="68"/>
    </location>
</feature>
<dbReference type="PANTHER" id="PTHR24252">
    <property type="entry name" value="ACROSIN-RELATED"/>
    <property type="match status" value="1"/>
</dbReference>
<reference evidence="3" key="2">
    <citation type="submission" date="2025-09" db="UniProtKB">
        <authorList>
            <consortium name="Ensembl"/>
        </authorList>
    </citation>
    <scope>IDENTIFICATION</scope>
</reference>
<keyword evidence="1" id="KW-1015">Disulfide bond</keyword>
<name>A0A3B4XFC9_SERLL</name>
<evidence type="ECO:0000313" key="3">
    <source>
        <dbReference type="Ensembl" id="ENSSLDP00000014812.1"/>
    </source>
</evidence>
<dbReference type="GeneTree" id="ENSGT01100000263714"/>
<dbReference type="PROSITE" id="PS00134">
    <property type="entry name" value="TRYPSIN_HIS"/>
    <property type="match status" value="1"/>
</dbReference>
<dbReference type="Gene3D" id="2.40.10.10">
    <property type="entry name" value="Trypsin-like serine proteases"/>
    <property type="match status" value="1"/>
</dbReference>
<protein>
    <recommendedName>
        <fullName evidence="2">Peptidase S1 domain-containing protein</fullName>
    </recommendedName>
</protein>
<dbReference type="AlphaFoldDB" id="A0A3B4XFC9"/>
<dbReference type="STRING" id="1841481.ENSSLDP00000014812"/>
<dbReference type="PROSITE" id="PS50240">
    <property type="entry name" value="TRYPSIN_DOM"/>
    <property type="match status" value="1"/>
</dbReference>
<accession>A0A3B4XFC9</accession>
<dbReference type="PANTHER" id="PTHR24252:SF7">
    <property type="entry name" value="HYALIN"/>
    <property type="match status" value="1"/>
</dbReference>
<dbReference type="InterPro" id="IPR018114">
    <property type="entry name" value="TRYPSIN_HIS"/>
</dbReference>
<evidence type="ECO:0000313" key="4">
    <source>
        <dbReference type="Proteomes" id="UP000261360"/>
    </source>
</evidence>
<dbReference type="Proteomes" id="UP000261360">
    <property type="component" value="Unplaced"/>
</dbReference>
<dbReference type="InterPro" id="IPR009003">
    <property type="entry name" value="Peptidase_S1_PA"/>
</dbReference>